<reference evidence="3" key="2">
    <citation type="submission" date="2015-03" db="UniProtKB">
        <authorList>
            <consortium name="EnsemblPlants"/>
        </authorList>
    </citation>
    <scope>IDENTIFICATION</scope>
</reference>
<feature type="signal peptide" evidence="2">
    <location>
        <begin position="1"/>
        <end position="18"/>
    </location>
</feature>
<keyword evidence="2" id="KW-0732">Signal</keyword>
<evidence type="ECO:0000256" key="2">
    <source>
        <dbReference type="SAM" id="SignalP"/>
    </source>
</evidence>
<keyword evidence="1" id="KW-0472">Membrane</keyword>
<proteinExistence type="predicted"/>
<dbReference type="Gramene" id="Bo1g070700.1">
    <property type="protein sequence ID" value="Bo1g070700.1"/>
    <property type="gene ID" value="Bo1g070700"/>
</dbReference>
<protein>
    <submittedName>
        <fullName evidence="3">Uncharacterized protein</fullName>
    </submittedName>
</protein>
<dbReference type="AlphaFoldDB" id="A0A0D3A8T4"/>
<feature type="chain" id="PRO_5002256476" evidence="2">
    <location>
        <begin position="19"/>
        <end position="136"/>
    </location>
</feature>
<evidence type="ECO:0000313" key="4">
    <source>
        <dbReference type="Proteomes" id="UP000032141"/>
    </source>
</evidence>
<dbReference type="Proteomes" id="UP000032141">
    <property type="component" value="Chromosome C1"/>
</dbReference>
<reference evidence="3 4" key="1">
    <citation type="journal article" date="2014" name="Genome Biol.">
        <title>Transcriptome and methylome profiling reveals relics of genome dominance in the mesopolyploid Brassica oleracea.</title>
        <authorList>
            <person name="Parkin I.A."/>
            <person name="Koh C."/>
            <person name="Tang H."/>
            <person name="Robinson S.J."/>
            <person name="Kagale S."/>
            <person name="Clarke W.E."/>
            <person name="Town C.D."/>
            <person name="Nixon J."/>
            <person name="Krishnakumar V."/>
            <person name="Bidwell S.L."/>
            <person name="Denoeud F."/>
            <person name="Belcram H."/>
            <person name="Links M.G."/>
            <person name="Just J."/>
            <person name="Clarke C."/>
            <person name="Bender T."/>
            <person name="Huebert T."/>
            <person name="Mason A.S."/>
            <person name="Pires J.C."/>
            <person name="Barker G."/>
            <person name="Moore J."/>
            <person name="Walley P.G."/>
            <person name="Manoli S."/>
            <person name="Batley J."/>
            <person name="Edwards D."/>
            <person name="Nelson M.N."/>
            <person name="Wang X."/>
            <person name="Paterson A.H."/>
            <person name="King G."/>
            <person name="Bancroft I."/>
            <person name="Chalhoub B."/>
            <person name="Sharpe A.G."/>
        </authorList>
    </citation>
    <scope>NUCLEOTIDE SEQUENCE</scope>
    <source>
        <strain evidence="3 4">cv. TO1000</strain>
    </source>
</reference>
<evidence type="ECO:0000313" key="3">
    <source>
        <dbReference type="EnsemblPlants" id="Bo1g070700.1"/>
    </source>
</evidence>
<feature type="transmembrane region" description="Helical" evidence="1">
    <location>
        <begin position="55"/>
        <end position="80"/>
    </location>
</feature>
<dbReference type="EnsemblPlants" id="Bo1g070700.1">
    <property type="protein sequence ID" value="Bo1g070700.1"/>
    <property type="gene ID" value="Bo1g070700"/>
</dbReference>
<keyword evidence="1" id="KW-0812">Transmembrane</keyword>
<organism evidence="3 4">
    <name type="scientific">Brassica oleracea var. oleracea</name>
    <dbReference type="NCBI Taxonomy" id="109376"/>
    <lineage>
        <taxon>Eukaryota</taxon>
        <taxon>Viridiplantae</taxon>
        <taxon>Streptophyta</taxon>
        <taxon>Embryophyta</taxon>
        <taxon>Tracheophyta</taxon>
        <taxon>Spermatophyta</taxon>
        <taxon>Magnoliopsida</taxon>
        <taxon>eudicotyledons</taxon>
        <taxon>Gunneridae</taxon>
        <taxon>Pentapetalae</taxon>
        <taxon>rosids</taxon>
        <taxon>malvids</taxon>
        <taxon>Brassicales</taxon>
        <taxon>Brassicaceae</taxon>
        <taxon>Brassiceae</taxon>
        <taxon>Brassica</taxon>
    </lineage>
</organism>
<evidence type="ECO:0000256" key="1">
    <source>
        <dbReference type="SAM" id="Phobius"/>
    </source>
</evidence>
<sequence length="136" mass="15334">MMMLHSLKIHTLLLITSSKSCSYLKTDWNVVLDKDIPRTLSYTCHFLGISKIRSLIFYFSGFRTLPIMLILFLSIALNCWRSGRLKGTSSSSKDMDSNTLSIFIFKKLNNHSSAKLCSSCSSEEKTATHESPSQSL</sequence>
<accession>A0A0D3A8T4</accession>
<name>A0A0D3A8T4_BRAOL</name>
<keyword evidence="4" id="KW-1185">Reference proteome</keyword>
<dbReference type="HOGENOM" id="CLU_1878270_0_0_1"/>
<keyword evidence="1" id="KW-1133">Transmembrane helix</keyword>